<keyword evidence="1 2" id="KW-0732">Signal</keyword>
<accession>R7S120</accession>
<dbReference type="PANTHER" id="PTHR31836:SF28">
    <property type="entry name" value="SRCR DOMAIN-CONTAINING PROTEIN-RELATED"/>
    <property type="match status" value="1"/>
</dbReference>
<reference evidence="5" key="1">
    <citation type="journal article" date="2012" name="Science">
        <title>The Paleozoic origin of enzymatic lignin decomposition reconstructed from 31 fungal genomes.</title>
        <authorList>
            <person name="Floudas D."/>
            <person name="Binder M."/>
            <person name="Riley R."/>
            <person name="Barry K."/>
            <person name="Blanchette R.A."/>
            <person name="Henrissat B."/>
            <person name="Martinez A.T."/>
            <person name="Otillar R."/>
            <person name="Spatafora J.W."/>
            <person name="Yadav J.S."/>
            <person name="Aerts A."/>
            <person name="Benoit I."/>
            <person name="Boyd A."/>
            <person name="Carlson A."/>
            <person name="Copeland A."/>
            <person name="Coutinho P.M."/>
            <person name="de Vries R.P."/>
            <person name="Ferreira P."/>
            <person name="Findley K."/>
            <person name="Foster B."/>
            <person name="Gaskell J."/>
            <person name="Glotzer D."/>
            <person name="Gorecki P."/>
            <person name="Heitman J."/>
            <person name="Hesse C."/>
            <person name="Hori C."/>
            <person name="Igarashi K."/>
            <person name="Jurgens J.A."/>
            <person name="Kallen N."/>
            <person name="Kersten P."/>
            <person name="Kohler A."/>
            <person name="Kuees U."/>
            <person name="Kumar T.K.A."/>
            <person name="Kuo A."/>
            <person name="LaButti K."/>
            <person name="Larrondo L.F."/>
            <person name="Lindquist E."/>
            <person name="Ling A."/>
            <person name="Lombard V."/>
            <person name="Lucas S."/>
            <person name="Lundell T."/>
            <person name="Martin R."/>
            <person name="McLaughlin D.J."/>
            <person name="Morgenstern I."/>
            <person name="Morin E."/>
            <person name="Murat C."/>
            <person name="Nagy L.G."/>
            <person name="Nolan M."/>
            <person name="Ohm R.A."/>
            <person name="Patyshakuliyeva A."/>
            <person name="Rokas A."/>
            <person name="Ruiz-Duenas F.J."/>
            <person name="Sabat G."/>
            <person name="Salamov A."/>
            <person name="Samejima M."/>
            <person name="Schmutz J."/>
            <person name="Slot J.C."/>
            <person name="St John F."/>
            <person name="Stenlid J."/>
            <person name="Sun H."/>
            <person name="Sun S."/>
            <person name="Syed K."/>
            <person name="Tsang A."/>
            <person name="Wiebenga A."/>
            <person name="Young D."/>
            <person name="Pisabarro A."/>
            <person name="Eastwood D.C."/>
            <person name="Martin F."/>
            <person name="Cullen D."/>
            <person name="Grigoriev I.V."/>
            <person name="Hibbett D.S."/>
        </authorList>
    </citation>
    <scope>NUCLEOTIDE SEQUENCE [LARGE SCALE GENOMIC DNA]</scope>
    <source>
        <strain evidence="5">HHB-11173 SS5</strain>
    </source>
</reference>
<feature type="signal peptide" evidence="2">
    <location>
        <begin position="1"/>
        <end position="19"/>
    </location>
</feature>
<dbReference type="HOGENOM" id="CLU_047639_6_2_1"/>
<evidence type="ECO:0000259" key="3">
    <source>
        <dbReference type="Pfam" id="PF03330"/>
    </source>
</evidence>
<dbReference type="GeneID" id="18880170"/>
<dbReference type="InterPro" id="IPR009009">
    <property type="entry name" value="RlpA-like_DPBB"/>
</dbReference>
<dbReference type="eggNOG" id="ENOG502S6X4">
    <property type="taxonomic scope" value="Eukaryota"/>
</dbReference>
<evidence type="ECO:0000313" key="4">
    <source>
        <dbReference type="EMBL" id="EIN04075.1"/>
    </source>
</evidence>
<keyword evidence="5" id="KW-1185">Reference proteome</keyword>
<protein>
    <recommendedName>
        <fullName evidence="3">RlpA-like protein double-psi beta-barrel domain-containing protein</fullName>
    </recommendedName>
</protein>
<dbReference type="RefSeq" id="XP_007388546.1">
    <property type="nucleotide sequence ID" value="XM_007388484.1"/>
</dbReference>
<sequence length="129" mass="13317">MFVRASVFTLAALVVYALAAPTRRTNTGDVTFFEPGLGACGQTNSASDSIVAISSTLFQSLQGATANPNANPVCGKTITANFQGKTATVTIVDACPGCAQFDLDFSPAAFSQLADPSVGRLTGVTWDFD</sequence>
<dbReference type="PANTHER" id="PTHR31836">
    <property type="match status" value="1"/>
</dbReference>
<dbReference type="KEGG" id="psq:PUNSTDRAFT_138805"/>
<dbReference type="CDD" id="cd22191">
    <property type="entry name" value="DPBB_RlpA_EXP_N-like"/>
    <property type="match status" value="1"/>
</dbReference>
<gene>
    <name evidence="4" type="ORF">PUNSTDRAFT_138805</name>
</gene>
<evidence type="ECO:0000256" key="2">
    <source>
        <dbReference type="SAM" id="SignalP"/>
    </source>
</evidence>
<dbReference type="EMBL" id="JH687556">
    <property type="protein sequence ID" value="EIN04075.1"/>
    <property type="molecule type" value="Genomic_DNA"/>
</dbReference>
<dbReference type="InterPro" id="IPR051477">
    <property type="entry name" value="Expansin_CellWall"/>
</dbReference>
<evidence type="ECO:0000256" key="1">
    <source>
        <dbReference type="ARBA" id="ARBA00022729"/>
    </source>
</evidence>
<feature type="chain" id="PRO_5004443722" description="RlpA-like protein double-psi beta-barrel domain-containing protein" evidence="2">
    <location>
        <begin position="20"/>
        <end position="129"/>
    </location>
</feature>
<name>R7S120_PUNST</name>
<dbReference type="SUPFAM" id="SSF50685">
    <property type="entry name" value="Barwin-like endoglucanases"/>
    <property type="match status" value="1"/>
</dbReference>
<dbReference type="OMA" id="REHPCGR"/>
<organism evidence="4 5">
    <name type="scientific">Punctularia strigosozonata (strain HHB-11173)</name>
    <name type="common">White-rot fungus</name>
    <dbReference type="NCBI Taxonomy" id="741275"/>
    <lineage>
        <taxon>Eukaryota</taxon>
        <taxon>Fungi</taxon>
        <taxon>Dikarya</taxon>
        <taxon>Basidiomycota</taxon>
        <taxon>Agaricomycotina</taxon>
        <taxon>Agaricomycetes</taxon>
        <taxon>Corticiales</taxon>
        <taxon>Punctulariaceae</taxon>
        <taxon>Punctularia</taxon>
    </lineage>
</organism>
<evidence type="ECO:0000313" key="5">
    <source>
        <dbReference type="Proteomes" id="UP000054196"/>
    </source>
</evidence>
<feature type="domain" description="RlpA-like protein double-psi beta-barrel" evidence="3">
    <location>
        <begin position="71"/>
        <end position="120"/>
    </location>
</feature>
<dbReference type="AlphaFoldDB" id="R7S120"/>
<dbReference type="Pfam" id="PF03330">
    <property type="entry name" value="DPBB_1"/>
    <property type="match status" value="1"/>
</dbReference>
<dbReference type="InterPro" id="IPR036908">
    <property type="entry name" value="RlpA-like_sf"/>
</dbReference>
<dbReference type="Gene3D" id="2.40.40.10">
    <property type="entry name" value="RlpA-like domain"/>
    <property type="match status" value="1"/>
</dbReference>
<proteinExistence type="predicted"/>
<dbReference type="OrthoDB" id="623670at2759"/>
<dbReference type="Proteomes" id="UP000054196">
    <property type="component" value="Unassembled WGS sequence"/>
</dbReference>